<dbReference type="Proteomes" id="UP001059596">
    <property type="component" value="Unassembled WGS sequence"/>
</dbReference>
<keyword evidence="2" id="KW-1185">Reference proteome</keyword>
<proteinExistence type="predicted"/>
<organism evidence="1 2">
    <name type="scientific">Drosophila gunungcola</name>
    <name type="common">fruit fly</name>
    <dbReference type="NCBI Taxonomy" id="103775"/>
    <lineage>
        <taxon>Eukaryota</taxon>
        <taxon>Metazoa</taxon>
        <taxon>Ecdysozoa</taxon>
        <taxon>Arthropoda</taxon>
        <taxon>Hexapoda</taxon>
        <taxon>Insecta</taxon>
        <taxon>Pterygota</taxon>
        <taxon>Neoptera</taxon>
        <taxon>Endopterygota</taxon>
        <taxon>Diptera</taxon>
        <taxon>Brachycera</taxon>
        <taxon>Muscomorpha</taxon>
        <taxon>Ephydroidea</taxon>
        <taxon>Drosophilidae</taxon>
        <taxon>Drosophila</taxon>
        <taxon>Sophophora</taxon>
    </lineage>
</organism>
<name>A0A9P9YPR6_9MUSC</name>
<protein>
    <submittedName>
        <fullName evidence="1">Uncharacterized protein</fullName>
    </submittedName>
</protein>
<evidence type="ECO:0000313" key="2">
    <source>
        <dbReference type="Proteomes" id="UP001059596"/>
    </source>
</evidence>
<accession>A0A9P9YPR6</accession>
<dbReference type="AlphaFoldDB" id="A0A9P9YPR6"/>
<gene>
    <name evidence="1" type="ORF">M5D96_006755</name>
</gene>
<comment type="caution">
    <text evidence="1">The sequence shown here is derived from an EMBL/GenBank/DDBJ whole genome shotgun (WGS) entry which is preliminary data.</text>
</comment>
<evidence type="ECO:0000313" key="1">
    <source>
        <dbReference type="EMBL" id="KAI8040812.1"/>
    </source>
</evidence>
<sequence>MQHAGQHVLIQLLPFPLTPPLLLTLYSSINLTRFACNRKALHISRGRTWICEDTQDTRSKAQQVGLAWLGLCAMALPANKRILSKWECRRGDTISAVRTGSTW</sequence>
<dbReference type="EMBL" id="JAMKOV010000004">
    <property type="protein sequence ID" value="KAI8040812.1"/>
    <property type="molecule type" value="Genomic_DNA"/>
</dbReference>
<reference evidence="1" key="1">
    <citation type="journal article" date="2023" name="Genome Biol. Evol.">
        <title>Long-read-based Genome Assembly of Drosophila gunungcola Reveals Fewer Chemosensory Genes in Flower-breeding Species.</title>
        <authorList>
            <person name="Negi A."/>
            <person name="Liao B.Y."/>
            <person name="Yeh S.D."/>
        </authorList>
    </citation>
    <scope>NUCLEOTIDE SEQUENCE</scope>
    <source>
        <strain evidence="1">Sukarami</strain>
    </source>
</reference>